<evidence type="ECO:0000313" key="2">
    <source>
        <dbReference type="EMBL" id="JAE36945.1"/>
    </source>
</evidence>
<accession>A0A0A9HIC9</accession>
<proteinExistence type="predicted"/>
<feature type="chain" id="PRO_5002063042" evidence="1">
    <location>
        <begin position="20"/>
        <end position="38"/>
    </location>
</feature>
<dbReference type="AlphaFoldDB" id="A0A0A9HIC9"/>
<dbReference type="EMBL" id="GBRH01160951">
    <property type="protein sequence ID" value="JAE36945.1"/>
    <property type="molecule type" value="Transcribed_RNA"/>
</dbReference>
<reference evidence="2" key="1">
    <citation type="submission" date="2014-09" db="EMBL/GenBank/DDBJ databases">
        <authorList>
            <person name="Magalhaes I.L.F."/>
            <person name="Oliveira U."/>
            <person name="Santos F.R."/>
            <person name="Vidigal T.H.D.A."/>
            <person name="Brescovit A.D."/>
            <person name="Santos A.J."/>
        </authorList>
    </citation>
    <scope>NUCLEOTIDE SEQUENCE</scope>
    <source>
        <tissue evidence="2">Shoot tissue taken approximately 20 cm above the soil surface</tissue>
    </source>
</reference>
<feature type="signal peptide" evidence="1">
    <location>
        <begin position="1"/>
        <end position="19"/>
    </location>
</feature>
<keyword evidence="1" id="KW-0732">Signal</keyword>
<protein>
    <submittedName>
        <fullName evidence="2">Uncharacterized protein</fullName>
    </submittedName>
</protein>
<reference evidence="2" key="2">
    <citation type="journal article" date="2015" name="Data Brief">
        <title>Shoot transcriptome of the giant reed, Arundo donax.</title>
        <authorList>
            <person name="Barrero R.A."/>
            <person name="Guerrero F.D."/>
            <person name="Moolhuijzen P."/>
            <person name="Goolsby J.A."/>
            <person name="Tidwell J."/>
            <person name="Bellgard S.E."/>
            <person name="Bellgard M.I."/>
        </authorList>
    </citation>
    <scope>NUCLEOTIDE SEQUENCE</scope>
    <source>
        <tissue evidence="2">Shoot tissue taken approximately 20 cm above the soil surface</tissue>
    </source>
</reference>
<name>A0A0A9HIC9_ARUDO</name>
<evidence type="ECO:0000256" key="1">
    <source>
        <dbReference type="SAM" id="SignalP"/>
    </source>
</evidence>
<organism evidence="2">
    <name type="scientific">Arundo donax</name>
    <name type="common">Giant reed</name>
    <name type="synonym">Donax arundinaceus</name>
    <dbReference type="NCBI Taxonomy" id="35708"/>
    <lineage>
        <taxon>Eukaryota</taxon>
        <taxon>Viridiplantae</taxon>
        <taxon>Streptophyta</taxon>
        <taxon>Embryophyta</taxon>
        <taxon>Tracheophyta</taxon>
        <taxon>Spermatophyta</taxon>
        <taxon>Magnoliopsida</taxon>
        <taxon>Liliopsida</taxon>
        <taxon>Poales</taxon>
        <taxon>Poaceae</taxon>
        <taxon>PACMAD clade</taxon>
        <taxon>Arundinoideae</taxon>
        <taxon>Arundineae</taxon>
        <taxon>Arundo</taxon>
    </lineage>
</organism>
<sequence length="38" mass="4481">MLLLFFVMSPTICMFYVSSRVTCARPSARIIFEIIYNF</sequence>